<evidence type="ECO:0000256" key="5">
    <source>
        <dbReference type="ARBA" id="ARBA00023136"/>
    </source>
</evidence>
<organism evidence="9 10">
    <name type="scientific">Neocallimastix californiae</name>
    <dbReference type="NCBI Taxonomy" id="1754190"/>
    <lineage>
        <taxon>Eukaryota</taxon>
        <taxon>Fungi</taxon>
        <taxon>Fungi incertae sedis</taxon>
        <taxon>Chytridiomycota</taxon>
        <taxon>Chytridiomycota incertae sedis</taxon>
        <taxon>Neocallimastigomycetes</taxon>
        <taxon>Neocallimastigales</taxon>
        <taxon>Neocallimastigaceae</taxon>
        <taxon>Neocallimastix</taxon>
    </lineage>
</organism>
<protein>
    <recommendedName>
        <fullName evidence="8">ER membrane protein complex subunit 7 beta-sandwich domain-containing protein</fullName>
    </recommendedName>
</protein>
<evidence type="ECO:0000256" key="4">
    <source>
        <dbReference type="ARBA" id="ARBA00022989"/>
    </source>
</evidence>
<comment type="subcellular location">
    <subcellularLocation>
        <location evidence="1">Membrane</location>
        <topology evidence="1">Single-pass membrane protein</topology>
    </subcellularLocation>
</comment>
<gene>
    <name evidence="9" type="ORF">LY90DRAFT_672397</name>
</gene>
<keyword evidence="4 6" id="KW-1133">Transmembrane helix</keyword>
<keyword evidence="2 6" id="KW-0812">Transmembrane</keyword>
<feature type="domain" description="ER membrane protein complex subunit 7 beta-sandwich" evidence="8">
    <location>
        <begin position="38"/>
        <end position="152"/>
    </location>
</feature>
<evidence type="ECO:0000256" key="6">
    <source>
        <dbReference type="SAM" id="Phobius"/>
    </source>
</evidence>
<dbReference type="Proteomes" id="UP000193920">
    <property type="component" value="Unassembled WGS sequence"/>
</dbReference>
<evidence type="ECO:0000256" key="1">
    <source>
        <dbReference type="ARBA" id="ARBA00004167"/>
    </source>
</evidence>
<feature type="chain" id="PRO_5013073307" description="ER membrane protein complex subunit 7 beta-sandwich domain-containing protein" evidence="7">
    <location>
        <begin position="22"/>
        <end position="219"/>
    </location>
</feature>
<dbReference type="AlphaFoldDB" id="A0A1Y2BYA2"/>
<sequence length="219" mass="25055">MKTIISSVLLILIFNIISCYSASIIGRIYPNQLLTDVNELTSDTEVILNSGEYITYIKADHTFEVKNVKPGTYLLQINTKNFVFDRYWIIVSDANSIVAAKEASEIEFNIGFIKENRCNYPLEVQAIQRKDYFEPRSYLNILSFLKNPIVLLMVFSCGMMFLMPRLVSGLDEEELKEMKKSQGSMQDFMNKAQNGDLSQMFSSFLADAQMASQTKSKRK</sequence>
<dbReference type="EMBL" id="MCOG01000131">
    <property type="protein sequence ID" value="ORY39716.1"/>
    <property type="molecule type" value="Genomic_DNA"/>
</dbReference>
<evidence type="ECO:0000256" key="2">
    <source>
        <dbReference type="ARBA" id="ARBA00022692"/>
    </source>
</evidence>
<dbReference type="STRING" id="1754190.A0A1Y2BYA2"/>
<evidence type="ECO:0000259" key="8">
    <source>
        <dbReference type="Pfam" id="PF09430"/>
    </source>
</evidence>
<evidence type="ECO:0000313" key="10">
    <source>
        <dbReference type="Proteomes" id="UP000193920"/>
    </source>
</evidence>
<dbReference type="PANTHER" id="PTHR13605">
    <property type="entry name" value="ER MEMBRANE PROTEIN COMPLEX SUBUNIT 7"/>
    <property type="match status" value="1"/>
</dbReference>
<evidence type="ECO:0000256" key="3">
    <source>
        <dbReference type="ARBA" id="ARBA00022729"/>
    </source>
</evidence>
<dbReference type="InterPro" id="IPR019008">
    <property type="entry name" value="Beta_sandwich_EMC7"/>
</dbReference>
<keyword evidence="3 7" id="KW-0732">Signal</keyword>
<evidence type="ECO:0000256" key="7">
    <source>
        <dbReference type="SAM" id="SignalP"/>
    </source>
</evidence>
<evidence type="ECO:0000313" key="9">
    <source>
        <dbReference type="EMBL" id="ORY39716.1"/>
    </source>
</evidence>
<comment type="caution">
    <text evidence="9">The sequence shown here is derived from an EMBL/GenBank/DDBJ whole genome shotgun (WGS) entry which is preliminary data.</text>
</comment>
<keyword evidence="5 6" id="KW-0472">Membrane</keyword>
<keyword evidence="10" id="KW-1185">Reference proteome</keyword>
<dbReference type="GO" id="GO:0072546">
    <property type="term" value="C:EMC complex"/>
    <property type="evidence" value="ECO:0007669"/>
    <property type="project" value="TreeGrafter"/>
</dbReference>
<name>A0A1Y2BYA2_9FUNG</name>
<dbReference type="Pfam" id="PF09430">
    <property type="entry name" value="EMC7_beta-sandw"/>
    <property type="match status" value="1"/>
</dbReference>
<feature type="transmembrane region" description="Helical" evidence="6">
    <location>
        <begin position="149"/>
        <end position="170"/>
    </location>
</feature>
<dbReference type="OrthoDB" id="27095at2759"/>
<proteinExistence type="predicted"/>
<feature type="signal peptide" evidence="7">
    <location>
        <begin position="1"/>
        <end position="21"/>
    </location>
</feature>
<accession>A0A1Y2BYA2</accession>
<reference evidence="9 10" key="1">
    <citation type="submission" date="2016-08" db="EMBL/GenBank/DDBJ databases">
        <title>A Parts List for Fungal Cellulosomes Revealed by Comparative Genomics.</title>
        <authorList>
            <consortium name="DOE Joint Genome Institute"/>
            <person name="Haitjema C.H."/>
            <person name="Gilmore S.P."/>
            <person name="Henske J.K."/>
            <person name="Solomon K.V."/>
            <person name="De Groot R."/>
            <person name="Kuo A."/>
            <person name="Mondo S.J."/>
            <person name="Salamov A.A."/>
            <person name="Labutti K."/>
            <person name="Zhao Z."/>
            <person name="Chiniquy J."/>
            <person name="Barry K."/>
            <person name="Brewer H.M."/>
            <person name="Purvine S.O."/>
            <person name="Wright A.T."/>
            <person name="Boxma B."/>
            <person name="Van Alen T."/>
            <person name="Hackstein J.H."/>
            <person name="Baker S.E."/>
            <person name="Grigoriev I.V."/>
            <person name="O'Malley M.A."/>
        </authorList>
    </citation>
    <scope>NUCLEOTIDE SEQUENCE [LARGE SCALE GENOMIC DNA]</scope>
    <source>
        <strain evidence="9 10">G1</strain>
    </source>
</reference>
<dbReference type="InterPro" id="IPR039163">
    <property type="entry name" value="EMC7"/>
</dbReference>
<dbReference type="PANTHER" id="PTHR13605:SF4">
    <property type="entry name" value="ER MEMBRANE PROTEIN COMPLEX SUBUNIT 7"/>
    <property type="match status" value="1"/>
</dbReference>